<dbReference type="AlphaFoldDB" id="A0ABD2XJQ6"/>
<name>A0ABD2XJQ6_9HYME</name>
<dbReference type="InterPro" id="IPR051314">
    <property type="entry name" value="AAA_ATPase_RarA/MGS1/WRNIP1"/>
</dbReference>
<reference evidence="4 5" key="1">
    <citation type="journal article" date="2024" name="bioRxiv">
        <title>A reference genome for Trichogramma kaykai: A tiny desert-dwelling parasitoid wasp with competing sex-ratio distorters.</title>
        <authorList>
            <person name="Culotta J."/>
            <person name="Lindsey A.R."/>
        </authorList>
    </citation>
    <scope>NUCLEOTIDE SEQUENCE [LARGE SCALE GENOMIC DNA]</scope>
    <source>
        <strain evidence="4 5">KSX58</strain>
    </source>
</reference>
<dbReference type="EMBL" id="JBJJXI010000021">
    <property type="protein sequence ID" value="KAL3405042.1"/>
    <property type="molecule type" value="Genomic_DNA"/>
</dbReference>
<evidence type="ECO:0000313" key="5">
    <source>
        <dbReference type="Proteomes" id="UP001627154"/>
    </source>
</evidence>
<evidence type="ECO:0000313" key="4">
    <source>
        <dbReference type="EMBL" id="KAL3405042.1"/>
    </source>
</evidence>
<comment type="similarity">
    <text evidence="1">Belongs to the AAA ATPase family. RarA/MGS1/WRNIP1 subfamily.</text>
</comment>
<dbReference type="SMART" id="SM00382">
    <property type="entry name" value="AAA"/>
    <property type="match status" value="1"/>
</dbReference>
<protein>
    <recommendedName>
        <fullName evidence="3">AAA+ ATPase domain-containing protein</fullName>
    </recommendedName>
</protein>
<dbReference type="SUPFAM" id="SSF52540">
    <property type="entry name" value="P-loop containing nucleoside triphosphate hydrolases"/>
    <property type="match status" value="1"/>
</dbReference>
<dbReference type="FunFam" id="3.40.50.300:FF:000137">
    <property type="entry name" value="Replication-associated recombination protein A"/>
    <property type="match status" value="1"/>
</dbReference>
<dbReference type="CDD" id="cd00009">
    <property type="entry name" value="AAA"/>
    <property type="match status" value="1"/>
</dbReference>
<dbReference type="InterPro" id="IPR008921">
    <property type="entry name" value="DNA_pol3_clamp-load_cplx_C"/>
</dbReference>
<feature type="domain" description="AAA+ ATPase" evidence="3">
    <location>
        <begin position="59"/>
        <end position="181"/>
    </location>
</feature>
<evidence type="ECO:0000259" key="3">
    <source>
        <dbReference type="SMART" id="SM00382"/>
    </source>
</evidence>
<dbReference type="PANTHER" id="PTHR13779:SF7">
    <property type="entry name" value="ATPASE WRNIP1"/>
    <property type="match status" value="1"/>
</dbReference>
<accession>A0ABD2XJQ6</accession>
<feature type="compositionally biased region" description="Polar residues" evidence="2">
    <location>
        <begin position="1"/>
        <end position="21"/>
    </location>
</feature>
<dbReference type="Pfam" id="PF12002">
    <property type="entry name" value="MgsA_C"/>
    <property type="match status" value="1"/>
</dbReference>
<dbReference type="SUPFAM" id="SSF48019">
    <property type="entry name" value="post-AAA+ oligomerization domain-like"/>
    <property type="match status" value="1"/>
</dbReference>
<dbReference type="CDD" id="cd18139">
    <property type="entry name" value="HLD_clamp_RarA"/>
    <property type="match status" value="1"/>
</dbReference>
<dbReference type="Gene3D" id="3.40.50.300">
    <property type="entry name" value="P-loop containing nucleotide triphosphate hydrolases"/>
    <property type="match status" value="1"/>
</dbReference>
<sequence length="446" mass="49883">MSLGNEYSNHENFSAKSQMKNSHAPLAERMRPNELDDYVGQSHLIGPNTLLCNLLKNEEIPNMILWGPPGCGKTSLVNVIMKQSKTFSKYPVKFIKFAATTAGINDVKKIILDAESYLKKGGKTVVFMDEIHRFNKLQQDVFLPHVEEGTFILIGATTENPSSNLNSALLSRCRVFVLNKLTKNDLLPLLSKAVEKLGGKVILKKNKYEQFGSIRFLIHKDILDWLSEVCDGDARVALGGLDTTVSLKVPKNVEVNAKLITINSNDIKKSLEKIQNFNGKQTDQMNYLHNALHHSIKDNQEMPALYWLARLIQDGEDPVNIARRLVRIAGEDIGLCDEEALSMALNTVRACQLIGLPESDVILAQCVVYLTRAKKSEEIEGAFFKCQNKIENHVGPQPKVPLFIKDTSGQGKLRSALGKSYQEIKTLENLNKNHLPQGLEDVDFFV</sequence>
<proteinExistence type="inferred from homology"/>
<keyword evidence="5" id="KW-1185">Reference proteome</keyword>
<evidence type="ECO:0000256" key="1">
    <source>
        <dbReference type="ARBA" id="ARBA00008959"/>
    </source>
</evidence>
<dbReference type="InterPro" id="IPR021886">
    <property type="entry name" value="MgsA_C"/>
</dbReference>
<comment type="caution">
    <text evidence="4">The sequence shown here is derived from an EMBL/GenBank/DDBJ whole genome shotgun (WGS) entry which is preliminary data.</text>
</comment>
<gene>
    <name evidence="4" type="ORF">TKK_002101</name>
</gene>
<feature type="region of interest" description="Disordered" evidence="2">
    <location>
        <begin position="1"/>
        <end position="23"/>
    </location>
</feature>
<organism evidence="4 5">
    <name type="scientific">Trichogramma kaykai</name>
    <dbReference type="NCBI Taxonomy" id="54128"/>
    <lineage>
        <taxon>Eukaryota</taxon>
        <taxon>Metazoa</taxon>
        <taxon>Ecdysozoa</taxon>
        <taxon>Arthropoda</taxon>
        <taxon>Hexapoda</taxon>
        <taxon>Insecta</taxon>
        <taxon>Pterygota</taxon>
        <taxon>Neoptera</taxon>
        <taxon>Endopterygota</taxon>
        <taxon>Hymenoptera</taxon>
        <taxon>Apocrita</taxon>
        <taxon>Proctotrupomorpha</taxon>
        <taxon>Chalcidoidea</taxon>
        <taxon>Trichogrammatidae</taxon>
        <taxon>Trichogramma</taxon>
    </lineage>
</organism>
<dbReference type="Pfam" id="PF00004">
    <property type="entry name" value="AAA"/>
    <property type="match status" value="1"/>
</dbReference>
<dbReference type="Proteomes" id="UP001627154">
    <property type="component" value="Unassembled WGS sequence"/>
</dbReference>
<evidence type="ECO:0000256" key="2">
    <source>
        <dbReference type="SAM" id="MobiDB-lite"/>
    </source>
</evidence>
<dbReference type="PANTHER" id="PTHR13779">
    <property type="entry name" value="WERNER HELICASE-INTERACTING PROTEIN 1 FAMILY MEMBER"/>
    <property type="match status" value="1"/>
</dbReference>
<dbReference type="InterPro" id="IPR003959">
    <property type="entry name" value="ATPase_AAA_core"/>
</dbReference>
<dbReference type="Gene3D" id="1.10.8.60">
    <property type="match status" value="1"/>
</dbReference>
<dbReference type="InterPro" id="IPR003593">
    <property type="entry name" value="AAA+_ATPase"/>
</dbReference>
<dbReference type="Gene3D" id="1.20.272.10">
    <property type="match status" value="1"/>
</dbReference>
<dbReference type="InterPro" id="IPR027417">
    <property type="entry name" value="P-loop_NTPase"/>
</dbReference>